<protein>
    <submittedName>
        <fullName evidence="1">Uncharacterized protein</fullName>
    </submittedName>
</protein>
<dbReference type="AlphaFoldDB" id="A0A194VGW2"/>
<gene>
    <name evidence="1" type="ORF">VP1G_10228</name>
</gene>
<dbReference type="EMBL" id="KN714860">
    <property type="protein sequence ID" value="KUI63109.1"/>
    <property type="molecule type" value="Genomic_DNA"/>
</dbReference>
<proteinExistence type="predicted"/>
<keyword evidence="2" id="KW-1185">Reference proteome</keyword>
<evidence type="ECO:0000313" key="2">
    <source>
        <dbReference type="Proteomes" id="UP000078576"/>
    </source>
</evidence>
<dbReference type="Proteomes" id="UP000078576">
    <property type="component" value="Unassembled WGS sequence"/>
</dbReference>
<name>A0A194VGW2_CYTMA</name>
<evidence type="ECO:0000313" key="1">
    <source>
        <dbReference type="EMBL" id="KUI63109.1"/>
    </source>
</evidence>
<organism evidence="1 2">
    <name type="scientific">Cytospora mali</name>
    <name type="common">Apple Valsa canker fungus</name>
    <name type="synonym">Valsa mali</name>
    <dbReference type="NCBI Taxonomy" id="578113"/>
    <lineage>
        <taxon>Eukaryota</taxon>
        <taxon>Fungi</taxon>
        <taxon>Dikarya</taxon>
        <taxon>Ascomycota</taxon>
        <taxon>Pezizomycotina</taxon>
        <taxon>Sordariomycetes</taxon>
        <taxon>Sordariomycetidae</taxon>
        <taxon>Diaporthales</taxon>
        <taxon>Cytosporaceae</taxon>
        <taxon>Cytospora</taxon>
    </lineage>
</organism>
<sequence>MRTITIDTEKSSATQRVLKIGGFRVGEITATGNLRRYVVELEFQHKKHEGEIVMDFAHPGNAMDDDNDEMSFIERQRQPWNWFMPALYRLETTSSGHDQCKGGPATFGKES</sequence>
<accession>A0A194VGW2</accession>
<reference evidence="2" key="1">
    <citation type="submission" date="2014-12" db="EMBL/GenBank/DDBJ databases">
        <title>Genome Sequence of Valsa Canker Pathogens Uncovers a Specific Adaption of Colonization on Woody Bark.</title>
        <authorList>
            <person name="Yin Z."/>
            <person name="Liu H."/>
            <person name="Gao X."/>
            <person name="Li Z."/>
            <person name="Song N."/>
            <person name="Ke X."/>
            <person name="Dai Q."/>
            <person name="Wu Y."/>
            <person name="Sun Y."/>
            <person name="Xu J.-R."/>
            <person name="Kang Z.K."/>
            <person name="Wang L."/>
            <person name="Huang L."/>
        </authorList>
    </citation>
    <scope>NUCLEOTIDE SEQUENCE [LARGE SCALE GENOMIC DNA]</scope>
    <source>
        <strain evidence="2">SXYL134</strain>
    </source>
</reference>